<evidence type="ECO:0000256" key="1">
    <source>
        <dbReference type="ARBA" id="ARBA00022679"/>
    </source>
</evidence>
<keyword evidence="4" id="KW-1185">Reference proteome</keyword>
<dbReference type="OrthoDB" id="151953at2"/>
<dbReference type="SUPFAM" id="SSF53335">
    <property type="entry name" value="S-adenosyl-L-methionine-dependent methyltransferases"/>
    <property type="match status" value="1"/>
</dbReference>
<protein>
    <submittedName>
        <fullName evidence="3">Methyltransferase type 12</fullName>
    </submittedName>
</protein>
<organism evidence="3 4">
    <name type="scientific">Roseiflexus castenholzii (strain DSM 13941 / HLO8)</name>
    <dbReference type="NCBI Taxonomy" id="383372"/>
    <lineage>
        <taxon>Bacteria</taxon>
        <taxon>Bacillati</taxon>
        <taxon>Chloroflexota</taxon>
        <taxon>Chloroflexia</taxon>
        <taxon>Chloroflexales</taxon>
        <taxon>Roseiflexineae</taxon>
        <taxon>Roseiflexaceae</taxon>
        <taxon>Roseiflexus</taxon>
    </lineage>
</organism>
<accession>A7NHE1</accession>
<dbReference type="GO" id="GO:0032259">
    <property type="term" value="P:methylation"/>
    <property type="evidence" value="ECO:0007669"/>
    <property type="project" value="UniProtKB-KW"/>
</dbReference>
<reference evidence="3 4" key="1">
    <citation type="submission" date="2007-08" db="EMBL/GenBank/DDBJ databases">
        <title>Complete sequence of Roseiflexus castenholzii DSM 13941.</title>
        <authorList>
            <consortium name="US DOE Joint Genome Institute"/>
            <person name="Copeland A."/>
            <person name="Lucas S."/>
            <person name="Lapidus A."/>
            <person name="Barry K."/>
            <person name="Glavina del Rio T."/>
            <person name="Dalin E."/>
            <person name="Tice H."/>
            <person name="Pitluck S."/>
            <person name="Thompson L.S."/>
            <person name="Brettin T."/>
            <person name="Bruce D."/>
            <person name="Detter J.C."/>
            <person name="Han C."/>
            <person name="Tapia R."/>
            <person name="Schmutz J."/>
            <person name="Larimer F."/>
            <person name="Land M."/>
            <person name="Hauser L."/>
            <person name="Kyrpides N."/>
            <person name="Mikhailova N."/>
            <person name="Bryant D.A."/>
            <person name="Hanada S."/>
            <person name="Tsukatani Y."/>
            <person name="Richardson P."/>
        </authorList>
    </citation>
    <scope>NUCLEOTIDE SEQUENCE [LARGE SCALE GENOMIC DNA]</scope>
    <source>
        <strain evidence="4">DSM 13941 / HLO8</strain>
    </source>
</reference>
<dbReference type="RefSeq" id="WP_012119318.1">
    <property type="nucleotide sequence ID" value="NC_009767.1"/>
</dbReference>
<dbReference type="InterPro" id="IPR041698">
    <property type="entry name" value="Methyltransf_25"/>
</dbReference>
<feature type="domain" description="Methyltransferase" evidence="2">
    <location>
        <begin position="48"/>
        <end position="137"/>
    </location>
</feature>
<dbReference type="PANTHER" id="PTHR43861">
    <property type="entry name" value="TRANS-ACONITATE 2-METHYLTRANSFERASE-RELATED"/>
    <property type="match status" value="1"/>
</dbReference>
<keyword evidence="3" id="KW-0489">Methyltransferase</keyword>
<dbReference type="Proteomes" id="UP000000263">
    <property type="component" value="Chromosome"/>
</dbReference>
<proteinExistence type="predicted"/>
<evidence type="ECO:0000313" key="3">
    <source>
        <dbReference type="EMBL" id="ABU56888.1"/>
    </source>
</evidence>
<dbReference type="HOGENOM" id="CLU_1244551_0_0_0"/>
<dbReference type="CDD" id="cd02440">
    <property type="entry name" value="AdoMet_MTases"/>
    <property type="match status" value="1"/>
</dbReference>
<dbReference type="Pfam" id="PF13649">
    <property type="entry name" value="Methyltransf_25"/>
    <property type="match status" value="1"/>
</dbReference>
<evidence type="ECO:0000259" key="2">
    <source>
        <dbReference type="Pfam" id="PF13649"/>
    </source>
</evidence>
<keyword evidence="1 3" id="KW-0808">Transferase</keyword>
<dbReference type="InterPro" id="IPR029063">
    <property type="entry name" value="SAM-dependent_MTases_sf"/>
</dbReference>
<evidence type="ECO:0000313" key="4">
    <source>
        <dbReference type="Proteomes" id="UP000000263"/>
    </source>
</evidence>
<dbReference type="Gene3D" id="3.40.50.150">
    <property type="entry name" value="Vaccinia Virus protein VP39"/>
    <property type="match status" value="1"/>
</dbReference>
<name>A7NHE1_ROSCS</name>
<dbReference type="PANTHER" id="PTHR43861:SF6">
    <property type="entry name" value="METHYLTRANSFERASE TYPE 11"/>
    <property type="match status" value="1"/>
</dbReference>
<dbReference type="STRING" id="383372.Rcas_0768"/>
<dbReference type="EMBL" id="CP000804">
    <property type="protein sequence ID" value="ABU56888.1"/>
    <property type="molecule type" value="Genomic_DNA"/>
</dbReference>
<dbReference type="eggNOG" id="COG2230">
    <property type="taxonomic scope" value="Bacteria"/>
</dbReference>
<gene>
    <name evidence="3" type="ordered locus">Rcas_0768</name>
</gene>
<sequence>MINPKRWKSFWDVQVTPLHYGDTEEWYRKFAEEINALIDTAGYAGGPVLESGCGNGALFKYLLINKSEYVGVDFSKRMLQIFRSRFSDVNLICADAAVFYVNRHFELIFSNGVVQYFNHAMIQRYVHNSFHMLKKGGVLLIANVPWKDLRSGYVSGTLYQEPVVDSRHRFTRNLLSLLKGDGLGYWYNPQDFFGFSRLGFRVTLFGSLYHPYRFSISLKKEF</sequence>
<dbReference type="GO" id="GO:0008168">
    <property type="term" value="F:methyltransferase activity"/>
    <property type="evidence" value="ECO:0007669"/>
    <property type="project" value="UniProtKB-KW"/>
</dbReference>
<dbReference type="AlphaFoldDB" id="A7NHE1"/>
<dbReference type="KEGG" id="rca:Rcas_0768"/>